<evidence type="ECO:0000313" key="8">
    <source>
        <dbReference type="EMBL" id="XBO37591.1"/>
    </source>
</evidence>
<evidence type="ECO:0000256" key="3">
    <source>
        <dbReference type="ARBA" id="ARBA00023015"/>
    </source>
</evidence>
<dbReference type="SUPFAM" id="SSF52172">
    <property type="entry name" value="CheY-like"/>
    <property type="match status" value="1"/>
</dbReference>
<feature type="modified residue" description="4-aspartylphosphate" evidence="6">
    <location>
        <position position="54"/>
    </location>
</feature>
<evidence type="ECO:0000256" key="1">
    <source>
        <dbReference type="ARBA" id="ARBA00022553"/>
    </source>
</evidence>
<gene>
    <name evidence="8" type="ORF">ABEG18_17925</name>
</gene>
<dbReference type="Gene3D" id="3.40.50.2300">
    <property type="match status" value="1"/>
</dbReference>
<dbReference type="GO" id="GO:0005829">
    <property type="term" value="C:cytosol"/>
    <property type="evidence" value="ECO:0007669"/>
    <property type="project" value="TreeGrafter"/>
</dbReference>
<dbReference type="GO" id="GO:0000976">
    <property type="term" value="F:transcription cis-regulatory region binding"/>
    <property type="evidence" value="ECO:0007669"/>
    <property type="project" value="TreeGrafter"/>
</dbReference>
<organism evidence="8">
    <name type="scientific">Alsobacter sp. KACC 23698</name>
    <dbReference type="NCBI Taxonomy" id="3149229"/>
    <lineage>
        <taxon>Bacteria</taxon>
        <taxon>Pseudomonadati</taxon>
        <taxon>Pseudomonadota</taxon>
        <taxon>Alphaproteobacteria</taxon>
        <taxon>Hyphomicrobiales</taxon>
        <taxon>Alsobacteraceae</taxon>
        <taxon>Alsobacter</taxon>
    </lineage>
</organism>
<dbReference type="InterPro" id="IPR039420">
    <property type="entry name" value="WalR-like"/>
</dbReference>
<evidence type="ECO:0000259" key="7">
    <source>
        <dbReference type="PROSITE" id="PS50110"/>
    </source>
</evidence>
<dbReference type="Gene3D" id="6.10.250.690">
    <property type="match status" value="1"/>
</dbReference>
<proteinExistence type="predicted"/>
<dbReference type="GO" id="GO:0000156">
    <property type="term" value="F:phosphorelay response regulator activity"/>
    <property type="evidence" value="ECO:0007669"/>
    <property type="project" value="TreeGrafter"/>
</dbReference>
<dbReference type="InterPro" id="IPR001789">
    <property type="entry name" value="Sig_transdc_resp-reg_receiver"/>
</dbReference>
<keyword evidence="4" id="KW-0238">DNA-binding</keyword>
<sequence>MSVATVAIAEDEADLREAVAEYLSGHGYRVLSARDAASFRDLAGREPIHVAVLDISMPGEDGLSLARWLMDQSSAGIIIASAHGSDIDRIVGLELGADDYVVKPYDLRELLARVRSVLRRLPDPAPADRWA</sequence>
<evidence type="ECO:0000256" key="6">
    <source>
        <dbReference type="PROSITE-ProRule" id="PRU00169"/>
    </source>
</evidence>
<evidence type="ECO:0000256" key="5">
    <source>
        <dbReference type="ARBA" id="ARBA00023163"/>
    </source>
</evidence>
<dbReference type="SMART" id="SM00448">
    <property type="entry name" value="REC"/>
    <property type="match status" value="1"/>
</dbReference>
<protein>
    <submittedName>
        <fullName evidence="8">Response regulator</fullName>
    </submittedName>
</protein>
<dbReference type="EMBL" id="CP157484">
    <property type="protein sequence ID" value="XBO37591.1"/>
    <property type="molecule type" value="Genomic_DNA"/>
</dbReference>
<dbReference type="RefSeq" id="WP_406854414.1">
    <property type="nucleotide sequence ID" value="NZ_CP157484.1"/>
</dbReference>
<dbReference type="Pfam" id="PF00072">
    <property type="entry name" value="Response_reg"/>
    <property type="match status" value="1"/>
</dbReference>
<accession>A0AAU7JB56</accession>
<dbReference type="PANTHER" id="PTHR48111">
    <property type="entry name" value="REGULATOR OF RPOS"/>
    <property type="match status" value="1"/>
</dbReference>
<dbReference type="PANTHER" id="PTHR48111:SF4">
    <property type="entry name" value="DNA-BINDING DUAL TRANSCRIPTIONAL REGULATOR OMPR"/>
    <property type="match status" value="1"/>
</dbReference>
<keyword evidence="2" id="KW-0902">Two-component regulatory system</keyword>
<keyword evidence="3" id="KW-0805">Transcription regulation</keyword>
<evidence type="ECO:0000256" key="4">
    <source>
        <dbReference type="ARBA" id="ARBA00023125"/>
    </source>
</evidence>
<dbReference type="GO" id="GO:0006355">
    <property type="term" value="P:regulation of DNA-templated transcription"/>
    <property type="evidence" value="ECO:0007669"/>
    <property type="project" value="TreeGrafter"/>
</dbReference>
<name>A0AAU7JB56_9HYPH</name>
<keyword evidence="5" id="KW-0804">Transcription</keyword>
<keyword evidence="1 6" id="KW-0597">Phosphoprotein</keyword>
<reference evidence="8" key="1">
    <citation type="submission" date="2024-05" db="EMBL/GenBank/DDBJ databases">
        <authorList>
            <person name="Kim S."/>
            <person name="Heo J."/>
            <person name="Choi H."/>
            <person name="Choi Y."/>
            <person name="Kwon S.-W."/>
            <person name="Kim Y."/>
        </authorList>
    </citation>
    <scope>NUCLEOTIDE SEQUENCE</scope>
    <source>
        <strain evidence="8">KACC 23698</strain>
    </source>
</reference>
<evidence type="ECO:0000256" key="2">
    <source>
        <dbReference type="ARBA" id="ARBA00023012"/>
    </source>
</evidence>
<feature type="domain" description="Response regulatory" evidence="7">
    <location>
        <begin position="5"/>
        <end position="118"/>
    </location>
</feature>
<dbReference type="InterPro" id="IPR011006">
    <property type="entry name" value="CheY-like_superfamily"/>
</dbReference>
<dbReference type="AlphaFoldDB" id="A0AAU7JB56"/>
<dbReference type="GO" id="GO:0032993">
    <property type="term" value="C:protein-DNA complex"/>
    <property type="evidence" value="ECO:0007669"/>
    <property type="project" value="TreeGrafter"/>
</dbReference>
<dbReference type="PROSITE" id="PS50110">
    <property type="entry name" value="RESPONSE_REGULATORY"/>
    <property type="match status" value="1"/>
</dbReference>